<evidence type="ECO:0000313" key="1">
    <source>
        <dbReference type="EMBL" id="RSU03540.1"/>
    </source>
</evidence>
<proteinExistence type="predicted"/>
<keyword evidence="2" id="KW-1185">Reference proteome</keyword>
<accession>A0A430A8T4</accession>
<dbReference type="Proteomes" id="UP000287101">
    <property type="component" value="Unassembled WGS sequence"/>
</dbReference>
<evidence type="ECO:0000313" key="2">
    <source>
        <dbReference type="Proteomes" id="UP000287101"/>
    </source>
</evidence>
<dbReference type="InterPro" id="IPR014975">
    <property type="entry name" value="DUF1836"/>
</dbReference>
<name>A0A430A8T4_9ENTE</name>
<protein>
    <recommendedName>
        <fullName evidence="3">DUF1836 domain-containing protein</fullName>
    </recommendedName>
</protein>
<evidence type="ECO:0008006" key="3">
    <source>
        <dbReference type="Google" id="ProtNLM"/>
    </source>
</evidence>
<dbReference type="PANTHER" id="PTHR40056:SF1">
    <property type="entry name" value="DUF1836 DOMAIN-CONTAINING PROTEIN"/>
    <property type="match status" value="1"/>
</dbReference>
<dbReference type="Pfam" id="PF08876">
    <property type="entry name" value="DUF1836"/>
    <property type="match status" value="1"/>
</dbReference>
<reference evidence="1 2" key="1">
    <citation type="submission" date="2017-05" db="EMBL/GenBank/DDBJ databases">
        <title>Vagococcus spp. assemblies.</title>
        <authorList>
            <person name="Gulvik C.A."/>
        </authorList>
    </citation>
    <scope>NUCLEOTIDE SEQUENCE [LARGE SCALE GENOMIC DNA]</scope>
    <source>
        <strain evidence="1 2">CCUG 41755</strain>
    </source>
</reference>
<organism evidence="1 2">
    <name type="scientific">Vagococcus fessus</name>
    <dbReference type="NCBI Taxonomy" id="120370"/>
    <lineage>
        <taxon>Bacteria</taxon>
        <taxon>Bacillati</taxon>
        <taxon>Bacillota</taxon>
        <taxon>Bacilli</taxon>
        <taxon>Lactobacillales</taxon>
        <taxon>Enterococcaceae</taxon>
        <taxon>Vagococcus</taxon>
    </lineage>
</organism>
<gene>
    <name evidence="1" type="ORF">CBF31_07460</name>
</gene>
<dbReference type="EMBL" id="NGJY01000002">
    <property type="protein sequence ID" value="RSU03540.1"/>
    <property type="molecule type" value="Genomic_DNA"/>
</dbReference>
<dbReference type="PANTHER" id="PTHR40056">
    <property type="entry name" value="HYPOTHETICAL CYTOSOLIC PROTEIN"/>
    <property type="match status" value="1"/>
</dbReference>
<sequence length="182" mass="21358">MPDSDIHWQTNLNSIHLPRWHELPDIPIYMDQLVTLVERYTLPFKLGSSNQHLITSAMINNYVKKRWVLPPEKKKYDRRHLAKLIIITTLKQSFDMSIVQKGIATQQGEGIDYRINYDQFCQQMEDTVQQFLVIDDLEKLEMPLVDTNYLPIQMATISLVAKLIAEYTIDRIPTKHTETEDN</sequence>
<dbReference type="AlphaFoldDB" id="A0A430A8T4"/>
<comment type="caution">
    <text evidence="1">The sequence shown here is derived from an EMBL/GenBank/DDBJ whole genome shotgun (WGS) entry which is preliminary data.</text>
</comment>
<dbReference type="OrthoDB" id="3191472at2"/>